<gene>
    <name evidence="1" type="ORF">TASIC1_0014002100</name>
</gene>
<sequence>MLHHKLEAIRVVNGMIGDPLLSQSDTCISAMVGLAMVEAALGDKKAAEAHLKALARLYDDRHSDQDRYRLFGLLERLVLLAASLVAASKDENDNELHYFINEPRESPERAYHFTRPTRPVFSAVPFLSLHLSPFYYSTPPDIEACNADAEYPHEAIEATTAKVRRGVRDPARSFGEMN</sequence>
<dbReference type="AlphaFoldDB" id="A0A6V8R3Z1"/>
<protein>
    <submittedName>
        <fullName evidence="1">Uncharacterized protein</fullName>
    </submittedName>
</protein>
<dbReference type="OrthoDB" id="5419315at2759"/>
<evidence type="ECO:0000313" key="2">
    <source>
        <dbReference type="Proteomes" id="UP000517252"/>
    </source>
</evidence>
<proteinExistence type="predicted"/>
<name>A0A6V8R3Z1_TRIAP</name>
<accession>A0A6V8R3Z1</accession>
<dbReference type="EMBL" id="BLZH01000014">
    <property type="protein sequence ID" value="GFP59599.1"/>
    <property type="molecule type" value="Genomic_DNA"/>
</dbReference>
<organism evidence="1 2">
    <name type="scientific">Trichoderma asperellum</name>
    <name type="common">Filamentous fungus</name>
    <dbReference type="NCBI Taxonomy" id="101201"/>
    <lineage>
        <taxon>Eukaryota</taxon>
        <taxon>Fungi</taxon>
        <taxon>Dikarya</taxon>
        <taxon>Ascomycota</taxon>
        <taxon>Pezizomycotina</taxon>
        <taxon>Sordariomycetes</taxon>
        <taxon>Hypocreomycetidae</taxon>
        <taxon>Hypocreales</taxon>
        <taxon>Hypocreaceae</taxon>
        <taxon>Trichoderma</taxon>
    </lineage>
</organism>
<comment type="caution">
    <text evidence="1">The sequence shown here is derived from an EMBL/GenBank/DDBJ whole genome shotgun (WGS) entry which is preliminary data.</text>
</comment>
<reference evidence="1 2" key="1">
    <citation type="submission" date="2020-07" db="EMBL/GenBank/DDBJ databases">
        <title>Trichoderma asperellum IC-1 whole genome shotgun sequence.</title>
        <authorList>
            <person name="Kanamasa S."/>
            <person name="Takahashi H."/>
        </authorList>
    </citation>
    <scope>NUCLEOTIDE SEQUENCE [LARGE SCALE GENOMIC DNA]</scope>
    <source>
        <strain evidence="1 2">IC-1</strain>
    </source>
</reference>
<evidence type="ECO:0000313" key="1">
    <source>
        <dbReference type="EMBL" id="GFP59599.1"/>
    </source>
</evidence>
<dbReference type="Proteomes" id="UP000517252">
    <property type="component" value="Unassembled WGS sequence"/>
</dbReference>